<dbReference type="Gene3D" id="3.60.21.70">
    <property type="entry name" value="PhoD-like phosphatase"/>
    <property type="match status" value="1"/>
</dbReference>
<dbReference type="Pfam" id="PF23473">
    <property type="entry name" value="LysM3_LYK4_5"/>
    <property type="match status" value="1"/>
</dbReference>
<evidence type="ECO:0000256" key="1">
    <source>
        <dbReference type="ARBA" id="ARBA00004162"/>
    </source>
</evidence>
<dbReference type="SUPFAM" id="SSF56112">
    <property type="entry name" value="Protein kinase-like (PK-like)"/>
    <property type="match status" value="1"/>
</dbReference>
<dbReference type="SMART" id="SM00220">
    <property type="entry name" value="S_TKc"/>
    <property type="match status" value="1"/>
</dbReference>
<dbReference type="InterPro" id="IPR029052">
    <property type="entry name" value="Metallo-depent_PP-like"/>
</dbReference>
<evidence type="ECO:0000256" key="11">
    <source>
        <dbReference type="SAM" id="SignalP"/>
    </source>
</evidence>
<dbReference type="Pfam" id="PF23446">
    <property type="entry name" value="LysM1_NFP_LYK"/>
    <property type="match status" value="1"/>
</dbReference>
<protein>
    <submittedName>
        <fullName evidence="14">Uncharacterized protein</fullName>
    </submittedName>
</protein>
<dbReference type="InterPro" id="IPR038607">
    <property type="entry name" value="PhoD-like_sf"/>
</dbReference>
<keyword evidence="7 10" id="KW-1133">Transmembrane helix</keyword>
<keyword evidence="9" id="KW-1015">Disulfide bond</keyword>
<evidence type="ECO:0000259" key="12">
    <source>
        <dbReference type="PROSITE" id="PS50011"/>
    </source>
</evidence>
<dbReference type="EMBL" id="JAINDJ010000002">
    <property type="protein sequence ID" value="KAG9455550.1"/>
    <property type="molecule type" value="Genomic_DNA"/>
</dbReference>
<dbReference type="CDD" id="cd00118">
    <property type="entry name" value="LysM"/>
    <property type="match status" value="1"/>
</dbReference>
<dbReference type="Pfam" id="PF09423">
    <property type="entry name" value="PhoD"/>
    <property type="match status" value="1"/>
</dbReference>
<sequence>MAVAALALSLQFFLVFDRFSSSVAQDLLVSRIAFGSCANQSAPQPIWDAINKFNPQIFIWLGDNIYGDIRRPFKLFGKDRTIGPWKNAPRFVPASEHELRLRYQMVKSKPGYSQLRQKAKIIGTWDDHDYGLNDAGKEFKNKVINQKLILDFLDEAPESPRRKQEGIYTSYVFGPQGKQIKIILLDTRYHRDPLSTDGSILGDVQWAWLEKELLGPTSEITIIASSIQVVENLSALTEPLFSVESWGRFPKERDQLFKLIKTSKRNGIFFISGDVHFTEMARHDCAVHYPLYDVTSSGLTQAVEKALPAPLAFFLRVTARLIPTQMRVFTPACRRRSCTYGKPNFGAIEIDWAASPVTLKIETRDVNGDPVIGVTVSLSELQINRSVPKSMKIGKFQRHCSLETDLPWIARHKLAILFFGALSVLGLVVVVLLFSVVLISKRFIRKFKQPFINNKQLDCYVNDTSTWGYTCNGPQNSCASYLIFKSQPPSYDSAVSIAYLLNSRASDIARLNQITDVEKIPANKLVLVPVNCSCSGNFYQHNASYSLKSRSEVYFSVANLTYQGLSTCQALMNQNVYESRNLTVGLNLLVPLRCACPSSNQIADGFNYLLTYTINWGDDIPTIAQRFGVDEQSVRDANNLSSSSSVIFPFNSLLIPLKRPPTRDFTVIPPPPQQSPEPPFVGVDTTGVSNRSKTHKWVYIGIGIGVGFLLLLILLLGFLFFWFSRRKRMQGKKPPVPEVIKNAEEALGFAGFPSKQSQPLSPPARNILMVDSLTIYKFEELQRATGFFGDDHLIQGCVYRGVINGDDAAIKRMKGDVSNEINILKRINHSNIIRLSGFCLHEGNSYLVYEFAENGSLSDWLHRGNTTFNSSLTWKQRVQIAYDIADGLHYLHSYASPPYIHKDLKSSNILLDGCFRAKVANFGLAKGVENEEGYQMTRHVVGTQGYMAPEYLEHGLVTPKLDVFAFGVVILELLSGREAASSSAGDGKIVDVLLSDSIKPVLEGENVRKKLKDFIDPNLRISDYPLDLAFTMAQLALNCVARDLNSRPSMSEVFLSLSKVLSSSLDWDPSDGPKAIYCRTKSE</sequence>
<reference evidence="14 15" key="1">
    <citation type="submission" date="2021-07" db="EMBL/GenBank/DDBJ databases">
        <title>The Aristolochia fimbriata genome: insights into angiosperm evolution, floral development and chemical biosynthesis.</title>
        <authorList>
            <person name="Jiao Y."/>
        </authorList>
    </citation>
    <scope>NUCLEOTIDE SEQUENCE [LARGE SCALE GENOMIC DNA]</scope>
    <source>
        <strain evidence="14">IBCAS-2021</strain>
        <tissue evidence="14">Leaf</tissue>
    </source>
</reference>
<evidence type="ECO:0000259" key="13">
    <source>
        <dbReference type="PROSITE" id="PS51782"/>
    </source>
</evidence>
<keyword evidence="2" id="KW-1003">Cell membrane</keyword>
<proteinExistence type="predicted"/>
<dbReference type="Gene3D" id="3.10.350.10">
    <property type="entry name" value="LysM domain"/>
    <property type="match status" value="1"/>
</dbReference>
<accession>A0AAV7F315</accession>
<comment type="subcellular location">
    <subcellularLocation>
        <location evidence="1">Cell membrane</location>
        <topology evidence="1">Single-pass membrane protein</topology>
    </subcellularLocation>
</comment>
<evidence type="ECO:0000256" key="3">
    <source>
        <dbReference type="ARBA" id="ARBA00022692"/>
    </source>
</evidence>
<dbReference type="Gene3D" id="3.30.200.20">
    <property type="entry name" value="Phosphorylase Kinase, domain 1"/>
    <property type="match status" value="1"/>
</dbReference>
<feature type="transmembrane region" description="Helical" evidence="10">
    <location>
        <begin position="414"/>
        <end position="439"/>
    </location>
</feature>
<evidence type="ECO:0000256" key="10">
    <source>
        <dbReference type="SAM" id="Phobius"/>
    </source>
</evidence>
<dbReference type="PROSITE" id="PS51782">
    <property type="entry name" value="LYSM"/>
    <property type="match status" value="1"/>
</dbReference>
<feature type="chain" id="PRO_5043753611" evidence="11">
    <location>
        <begin position="25"/>
        <end position="1083"/>
    </location>
</feature>
<keyword evidence="3 10" id="KW-0812">Transmembrane</keyword>
<dbReference type="InterPro" id="IPR056563">
    <property type="entry name" value="LysM3_LYK4_5"/>
</dbReference>
<dbReference type="InterPro" id="IPR052611">
    <property type="entry name" value="Plant_RLK_LysM"/>
</dbReference>
<organism evidence="14 15">
    <name type="scientific">Aristolochia fimbriata</name>
    <name type="common">White veined hardy Dutchman's pipe vine</name>
    <dbReference type="NCBI Taxonomy" id="158543"/>
    <lineage>
        <taxon>Eukaryota</taxon>
        <taxon>Viridiplantae</taxon>
        <taxon>Streptophyta</taxon>
        <taxon>Embryophyta</taxon>
        <taxon>Tracheophyta</taxon>
        <taxon>Spermatophyta</taxon>
        <taxon>Magnoliopsida</taxon>
        <taxon>Magnoliidae</taxon>
        <taxon>Piperales</taxon>
        <taxon>Aristolochiaceae</taxon>
        <taxon>Aristolochia</taxon>
    </lineage>
</organism>
<dbReference type="InterPro" id="IPR011009">
    <property type="entry name" value="Kinase-like_dom_sf"/>
</dbReference>
<dbReference type="PANTHER" id="PTHR45927:SF6">
    <property type="entry name" value="PROTEIN LYK5"/>
    <property type="match status" value="1"/>
</dbReference>
<dbReference type="InterPro" id="IPR008271">
    <property type="entry name" value="Ser/Thr_kinase_AS"/>
</dbReference>
<evidence type="ECO:0000313" key="14">
    <source>
        <dbReference type="EMBL" id="KAG9455550.1"/>
    </source>
</evidence>
<dbReference type="PROSITE" id="PS00108">
    <property type="entry name" value="PROTEIN_KINASE_ST"/>
    <property type="match status" value="1"/>
</dbReference>
<dbReference type="InterPro" id="IPR018392">
    <property type="entry name" value="LysM"/>
</dbReference>
<dbReference type="PANTHER" id="PTHR45927">
    <property type="entry name" value="LYSM-DOMAIN RECEPTOR-LIKE KINASE-RELATED"/>
    <property type="match status" value="1"/>
</dbReference>
<evidence type="ECO:0000256" key="4">
    <source>
        <dbReference type="ARBA" id="ARBA00022729"/>
    </source>
</evidence>
<dbReference type="GO" id="GO:0005524">
    <property type="term" value="F:ATP binding"/>
    <property type="evidence" value="ECO:0007669"/>
    <property type="project" value="UniProtKB-KW"/>
</dbReference>
<evidence type="ECO:0000256" key="7">
    <source>
        <dbReference type="ARBA" id="ARBA00022989"/>
    </source>
</evidence>
<dbReference type="SUPFAM" id="SSF54106">
    <property type="entry name" value="LysM domain"/>
    <property type="match status" value="1"/>
</dbReference>
<name>A0AAV7F315_ARIFI</name>
<dbReference type="AlphaFoldDB" id="A0AAV7F315"/>
<dbReference type="GO" id="GO:0005886">
    <property type="term" value="C:plasma membrane"/>
    <property type="evidence" value="ECO:0007669"/>
    <property type="project" value="UniProtKB-SubCell"/>
</dbReference>
<evidence type="ECO:0000256" key="8">
    <source>
        <dbReference type="ARBA" id="ARBA00023136"/>
    </source>
</evidence>
<keyword evidence="4 11" id="KW-0732">Signal</keyword>
<keyword evidence="8 10" id="KW-0472">Membrane</keyword>
<gene>
    <name evidence="14" type="ORF">H6P81_000058</name>
</gene>
<dbReference type="InterPro" id="IPR056561">
    <property type="entry name" value="NFP_LYK_LysM1"/>
</dbReference>
<dbReference type="InterPro" id="IPR056562">
    <property type="entry name" value="LysM2_CERK1_LYK3_4_5"/>
</dbReference>
<evidence type="ECO:0000256" key="2">
    <source>
        <dbReference type="ARBA" id="ARBA00022475"/>
    </source>
</evidence>
<dbReference type="SUPFAM" id="SSF56300">
    <property type="entry name" value="Metallo-dependent phosphatases"/>
    <property type="match status" value="1"/>
</dbReference>
<evidence type="ECO:0000313" key="15">
    <source>
        <dbReference type="Proteomes" id="UP000825729"/>
    </source>
</evidence>
<dbReference type="InterPro" id="IPR018946">
    <property type="entry name" value="PhoD-like_MPP"/>
</dbReference>
<dbReference type="Pfam" id="PF00069">
    <property type="entry name" value="Pkinase"/>
    <property type="match status" value="1"/>
</dbReference>
<feature type="domain" description="Protein kinase" evidence="12">
    <location>
        <begin position="777"/>
        <end position="1061"/>
    </location>
</feature>
<dbReference type="PROSITE" id="PS50011">
    <property type="entry name" value="PROTEIN_KINASE_DOM"/>
    <property type="match status" value="1"/>
</dbReference>
<dbReference type="Proteomes" id="UP000825729">
    <property type="component" value="Unassembled WGS sequence"/>
</dbReference>
<dbReference type="GO" id="GO:0004672">
    <property type="term" value="F:protein kinase activity"/>
    <property type="evidence" value="ECO:0007669"/>
    <property type="project" value="InterPro"/>
</dbReference>
<feature type="signal peptide" evidence="11">
    <location>
        <begin position="1"/>
        <end position="24"/>
    </location>
</feature>
<feature type="domain" description="LysM" evidence="13">
    <location>
        <begin position="610"/>
        <end position="655"/>
    </location>
</feature>
<keyword evidence="6" id="KW-0067">ATP-binding</keyword>
<dbReference type="InterPro" id="IPR036779">
    <property type="entry name" value="LysM_dom_sf"/>
</dbReference>
<evidence type="ECO:0000256" key="9">
    <source>
        <dbReference type="ARBA" id="ARBA00023157"/>
    </source>
</evidence>
<dbReference type="Pfam" id="PF23472">
    <property type="entry name" value="LysM2_CERK1_LYK3_4_5"/>
    <property type="match status" value="1"/>
</dbReference>
<feature type="transmembrane region" description="Helical" evidence="10">
    <location>
        <begin position="697"/>
        <end position="723"/>
    </location>
</feature>
<dbReference type="FunFam" id="1.10.510.10:FF:000468">
    <property type="entry name" value="PTI1-like tyrosine-protein kinase 3"/>
    <property type="match status" value="1"/>
</dbReference>
<evidence type="ECO:0000256" key="5">
    <source>
        <dbReference type="ARBA" id="ARBA00022741"/>
    </source>
</evidence>
<dbReference type="InterPro" id="IPR000719">
    <property type="entry name" value="Prot_kinase_dom"/>
</dbReference>
<keyword evidence="15" id="KW-1185">Reference proteome</keyword>
<dbReference type="CDD" id="cd07389">
    <property type="entry name" value="MPP_PhoD"/>
    <property type="match status" value="1"/>
</dbReference>
<comment type="caution">
    <text evidence="14">The sequence shown here is derived from an EMBL/GenBank/DDBJ whole genome shotgun (WGS) entry which is preliminary data.</text>
</comment>
<keyword evidence="5" id="KW-0547">Nucleotide-binding</keyword>
<evidence type="ECO:0000256" key="6">
    <source>
        <dbReference type="ARBA" id="ARBA00022840"/>
    </source>
</evidence>
<dbReference type="Gene3D" id="1.10.510.10">
    <property type="entry name" value="Transferase(Phosphotransferase) domain 1"/>
    <property type="match status" value="1"/>
</dbReference>